<keyword evidence="5 7" id="KW-1133">Transmembrane helix</keyword>
<keyword evidence="2" id="KW-0813">Transport</keyword>
<feature type="transmembrane region" description="Helical" evidence="7">
    <location>
        <begin position="30"/>
        <end position="53"/>
    </location>
</feature>
<evidence type="ECO:0000256" key="7">
    <source>
        <dbReference type="SAM" id="Phobius"/>
    </source>
</evidence>
<dbReference type="InterPro" id="IPR010290">
    <property type="entry name" value="TM_effector"/>
</dbReference>
<keyword evidence="6 7" id="KW-0472">Membrane</keyword>
<evidence type="ECO:0000256" key="5">
    <source>
        <dbReference type="ARBA" id="ARBA00022989"/>
    </source>
</evidence>
<reference evidence="9" key="1">
    <citation type="submission" date="2016-10" db="EMBL/GenBank/DDBJ databases">
        <title>Sequence of Gallionella enrichment culture.</title>
        <authorList>
            <person name="Poehlein A."/>
            <person name="Muehling M."/>
            <person name="Daniel R."/>
        </authorList>
    </citation>
    <scope>NUCLEOTIDE SEQUENCE</scope>
</reference>
<feature type="transmembrane region" description="Helical" evidence="7">
    <location>
        <begin position="270"/>
        <end position="289"/>
    </location>
</feature>
<dbReference type="AlphaFoldDB" id="A0A1J5QUA8"/>
<dbReference type="PANTHER" id="PTHR23513">
    <property type="entry name" value="INTEGRAL MEMBRANE EFFLUX PROTEIN-RELATED"/>
    <property type="match status" value="1"/>
</dbReference>
<dbReference type="EMBL" id="MLJW01000453">
    <property type="protein sequence ID" value="OIQ86890.1"/>
    <property type="molecule type" value="Genomic_DNA"/>
</dbReference>
<keyword evidence="3" id="KW-1003">Cell membrane</keyword>
<feature type="transmembrane region" description="Helical" evidence="7">
    <location>
        <begin position="59"/>
        <end position="80"/>
    </location>
</feature>
<dbReference type="SUPFAM" id="SSF103473">
    <property type="entry name" value="MFS general substrate transporter"/>
    <property type="match status" value="1"/>
</dbReference>
<gene>
    <name evidence="9" type="primary">entS_11</name>
    <name evidence="9" type="ORF">GALL_312570</name>
</gene>
<dbReference type="PROSITE" id="PS50850">
    <property type="entry name" value="MFS"/>
    <property type="match status" value="1"/>
</dbReference>
<evidence type="ECO:0000256" key="2">
    <source>
        <dbReference type="ARBA" id="ARBA00022448"/>
    </source>
</evidence>
<feature type="domain" description="Major facilitator superfamily (MFS) profile" evidence="8">
    <location>
        <begin position="226"/>
        <end position="430"/>
    </location>
</feature>
<dbReference type="CDD" id="cd06173">
    <property type="entry name" value="MFS_MefA_like"/>
    <property type="match status" value="1"/>
</dbReference>
<organism evidence="9">
    <name type="scientific">mine drainage metagenome</name>
    <dbReference type="NCBI Taxonomy" id="410659"/>
    <lineage>
        <taxon>unclassified sequences</taxon>
        <taxon>metagenomes</taxon>
        <taxon>ecological metagenomes</taxon>
    </lineage>
</organism>
<evidence type="ECO:0000256" key="4">
    <source>
        <dbReference type="ARBA" id="ARBA00022692"/>
    </source>
</evidence>
<proteinExistence type="predicted"/>
<evidence type="ECO:0000256" key="3">
    <source>
        <dbReference type="ARBA" id="ARBA00022475"/>
    </source>
</evidence>
<feature type="transmembrane region" description="Helical" evidence="7">
    <location>
        <begin position="92"/>
        <end position="114"/>
    </location>
</feature>
<evidence type="ECO:0000313" key="9">
    <source>
        <dbReference type="EMBL" id="OIQ86890.1"/>
    </source>
</evidence>
<accession>A0A1J5QUA8</accession>
<feature type="transmembrane region" description="Helical" evidence="7">
    <location>
        <begin position="301"/>
        <end position="329"/>
    </location>
</feature>
<dbReference type="Gene3D" id="1.20.1250.20">
    <property type="entry name" value="MFS general substrate transporter like domains"/>
    <property type="match status" value="1"/>
</dbReference>
<evidence type="ECO:0000256" key="6">
    <source>
        <dbReference type="ARBA" id="ARBA00023136"/>
    </source>
</evidence>
<dbReference type="PANTHER" id="PTHR23513:SF9">
    <property type="entry name" value="ENTEROBACTIN EXPORTER ENTS"/>
    <property type="match status" value="1"/>
</dbReference>
<dbReference type="GO" id="GO:0005886">
    <property type="term" value="C:plasma membrane"/>
    <property type="evidence" value="ECO:0007669"/>
    <property type="project" value="UniProtKB-SubCell"/>
</dbReference>
<evidence type="ECO:0000259" key="8">
    <source>
        <dbReference type="PROSITE" id="PS50850"/>
    </source>
</evidence>
<sequence>MSNRLRRLRAKARGLAIDTSPLRTSRDFRLVMGSGLVTMVGSMVTYVTLPFQIKQLTGSYIAVGLTGAAELIPLIVFGLYGGTLADSVDRKIMVITTEIAAMGLSSILLANSLLHHPKIWVIYSVAALFATVDGLQRPSLEAMTPRIVSHDQLGAAAALRSVRWQFGAILGPALGGVLISSFGVASGYGFDIVTYVFSLAFLIRLSRIPSNEDATAPSWSALTSGLKYAFSRQDLVGTYAIDLAAMFFAMPTALFPFLADRLGAPWSLGLLYSAGMVGSIIATVTSGWVSRYHRHGRAVIIAAISWGIAIVIAGATDSLIVVLLGLAVAGGADQISGIFRSTIWNQTIPDELRGRLAGIELLSYSLGPLGGQTRAGLMASWTGLRASIMGGGALCVGAVGILSSVLPKFRNYDDRTNEFATAARKLRNQP</sequence>
<evidence type="ECO:0000256" key="1">
    <source>
        <dbReference type="ARBA" id="ARBA00004651"/>
    </source>
</evidence>
<dbReference type="InterPro" id="IPR036259">
    <property type="entry name" value="MFS_trans_sf"/>
</dbReference>
<name>A0A1J5QUA8_9ZZZZ</name>
<keyword evidence="4 7" id="KW-0812">Transmembrane</keyword>
<dbReference type="Pfam" id="PF05977">
    <property type="entry name" value="MFS_3"/>
    <property type="match status" value="1"/>
</dbReference>
<dbReference type="InterPro" id="IPR020846">
    <property type="entry name" value="MFS_dom"/>
</dbReference>
<feature type="transmembrane region" description="Helical" evidence="7">
    <location>
        <begin position="236"/>
        <end position="258"/>
    </location>
</feature>
<feature type="transmembrane region" description="Helical" evidence="7">
    <location>
        <begin position="161"/>
        <end position="179"/>
    </location>
</feature>
<dbReference type="GO" id="GO:0022857">
    <property type="term" value="F:transmembrane transporter activity"/>
    <property type="evidence" value="ECO:0007669"/>
    <property type="project" value="InterPro"/>
</dbReference>
<comment type="subcellular location">
    <subcellularLocation>
        <location evidence="1">Cell membrane</location>
        <topology evidence="1">Multi-pass membrane protein</topology>
    </subcellularLocation>
</comment>
<comment type="caution">
    <text evidence="9">The sequence shown here is derived from an EMBL/GenBank/DDBJ whole genome shotgun (WGS) entry which is preliminary data.</text>
</comment>
<feature type="transmembrane region" description="Helical" evidence="7">
    <location>
        <begin position="386"/>
        <end position="406"/>
    </location>
</feature>
<protein>
    <submittedName>
        <fullName evidence="9">Enterobactin exporter EntS</fullName>
    </submittedName>
</protein>